<dbReference type="Gene3D" id="3.40.190.150">
    <property type="entry name" value="Bordetella uptake gene, domain 1"/>
    <property type="match status" value="1"/>
</dbReference>
<protein>
    <submittedName>
        <fullName evidence="3">Tripartite-type tricarboxylate transporter receptor subunit TctC</fullName>
    </submittedName>
</protein>
<evidence type="ECO:0000313" key="3">
    <source>
        <dbReference type="EMBL" id="MET4575355.1"/>
    </source>
</evidence>
<dbReference type="PIRSF" id="PIRSF017082">
    <property type="entry name" value="YflP"/>
    <property type="match status" value="1"/>
</dbReference>
<dbReference type="RefSeq" id="WP_354440740.1">
    <property type="nucleotide sequence ID" value="NZ_JBEPSH010000001.1"/>
</dbReference>
<comment type="similarity">
    <text evidence="1">Belongs to the UPF0065 (bug) family.</text>
</comment>
<keyword evidence="4" id="KW-1185">Reference proteome</keyword>
<keyword evidence="2" id="KW-0732">Signal</keyword>
<organism evidence="3 4">
    <name type="scientific">Ottowia thiooxydans</name>
    <dbReference type="NCBI Taxonomy" id="219182"/>
    <lineage>
        <taxon>Bacteria</taxon>
        <taxon>Pseudomonadati</taxon>
        <taxon>Pseudomonadota</taxon>
        <taxon>Betaproteobacteria</taxon>
        <taxon>Burkholderiales</taxon>
        <taxon>Comamonadaceae</taxon>
        <taxon>Ottowia</taxon>
    </lineage>
</organism>
<proteinExistence type="inferred from homology"/>
<dbReference type="Pfam" id="PF03401">
    <property type="entry name" value="TctC"/>
    <property type="match status" value="1"/>
</dbReference>
<comment type="caution">
    <text evidence="3">The sequence shown here is derived from an EMBL/GenBank/DDBJ whole genome shotgun (WGS) entry which is preliminary data.</text>
</comment>
<dbReference type="InterPro" id="IPR005064">
    <property type="entry name" value="BUG"/>
</dbReference>
<keyword evidence="3" id="KW-0675">Receptor</keyword>
<dbReference type="PANTHER" id="PTHR42928">
    <property type="entry name" value="TRICARBOXYLATE-BINDING PROTEIN"/>
    <property type="match status" value="1"/>
</dbReference>
<dbReference type="Gene3D" id="3.40.190.10">
    <property type="entry name" value="Periplasmic binding protein-like II"/>
    <property type="match status" value="1"/>
</dbReference>
<evidence type="ECO:0000256" key="1">
    <source>
        <dbReference type="ARBA" id="ARBA00006987"/>
    </source>
</evidence>
<dbReference type="SUPFAM" id="SSF53850">
    <property type="entry name" value="Periplasmic binding protein-like II"/>
    <property type="match status" value="1"/>
</dbReference>
<evidence type="ECO:0000313" key="4">
    <source>
        <dbReference type="Proteomes" id="UP001549320"/>
    </source>
</evidence>
<evidence type="ECO:0000256" key="2">
    <source>
        <dbReference type="SAM" id="SignalP"/>
    </source>
</evidence>
<name>A0ABV2Q3R3_9BURK</name>
<feature type="chain" id="PRO_5045689443" evidence="2">
    <location>
        <begin position="28"/>
        <end position="329"/>
    </location>
</feature>
<dbReference type="InterPro" id="IPR042100">
    <property type="entry name" value="Bug_dom1"/>
</dbReference>
<reference evidence="3 4" key="1">
    <citation type="submission" date="2024-06" db="EMBL/GenBank/DDBJ databases">
        <title>Sorghum-associated microbial communities from plants grown in Nebraska, USA.</title>
        <authorList>
            <person name="Schachtman D."/>
        </authorList>
    </citation>
    <scope>NUCLEOTIDE SEQUENCE [LARGE SCALE GENOMIC DNA]</scope>
    <source>
        <strain evidence="3 4">2709</strain>
    </source>
</reference>
<sequence length="329" mass="34277">MFAAFSRRALLSAVCVGACIAATAVHAQDRFPSRPLTLVVAYPPGGSTDPVARLLAQHMAKTMGQPVIVENRPGASGTMGAAYVGRQAPDGYTALFAPNGVTIHPVTMKKTSGYDVRYDLVPVSLISQGPYVLTVGAQVPVNSVAELISYAKARPQKLFYGTAGVASPLHLLQEVFNRTAGIDLTHVPYKGNGPMLVGLMGGEVQVALDTVTSARPLAEAGKLKILAVTSLKRNGALPNVPTLEEAGVKGLTGGTLWQGVFLPKGTPAPIVAKWNAALLDALRVPAVAAMLAELGFDAIGTTPAQLSDRVNQDIALWDGIVKSANIPLD</sequence>
<dbReference type="EMBL" id="JBEPSH010000001">
    <property type="protein sequence ID" value="MET4575355.1"/>
    <property type="molecule type" value="Genomic_DNA"/>
</dbReference>
<dbReference type="CDD" id="cd13578">
    <property type="entry name" value="PBP2_Bug27"/>
    <property type="match status" value="1"/>
</dbReference>
<gene>
    <name evidence="3" type="ORF">ABIE13_000452</name>
</gene>
<dbReference type="Proteomes" id="UP001549320">
    <property type="component" value="Unassembled WGS sequence"/>
</dbReference>
<accession>A0ABV2Q3R3</accession>
<dbReference type="PANTHER" id="PTHR42928:SF5">
    <property type="entry name" value="BLR1237 PROTEIN"/>
    <property type="match status" value="1"/>
</dbReference>
<feature type="signal peptide" evidence="2">
    <location>
        <begin position="1"/>
        <end position="27"/>
    </location>
</feature>